<evidence type="ECO:0000313" key="1">
    <source>
        <dbReference type="EMBL" id="MED5050642.1"/>
    </source>
</evidence>
<organism evidence="1 2">
    <name type="scientific">Anoxybacteroides rupiense</name>
    <dbReference type="NCBI Taxonomy" id="311460"/>
    <lineage>
        <taxon>Bacteria</taxon>
        <taxon>Bacillati</taxon>
        <taxon>Bacillota</taxon>
        <taxon>Bacilli</taxon>
        <taxon>Bacillales</taxon>
        <taxon>Anoxybacillaceae</taxon>
        <taxon>Anoxybacteroides</taxon>
    </lineage>
</organism>
<name>A0ABD5IRN0_9BACL</name>
<accession>A0ABD5IRN0</accession>
<evidence type="ECO:0000313" key="2">
    <source>
        <dbReference type="Proteomes" id="UP001339962"/>
    </source>
</evidence>
<dbReference type="Proteomes" id="UP001339962">
    <property type="component" value="Unassembled WGS sequence"/>
</dbReference>
<protein>
    <submittedName>
        <fullName evidence="1">Uncharacterized protein</fullName>
    </submittedName>
</protein>
<sequence length="70" mass="8064">MKEISGTHKCYKCGKNIRWKSEVFHGNPSGIIRSFGSEVSAECTFVGKNKVELRVRCNECYNYNKFIVEI</sequence>
<dbReference type="AlphaFoldDB" id="A0ABD5IRN0"/>
<dbReference type="EMBL" id="JARTLI010000002">
    <property type="protein sequence ID" value="MED5050642.1"/>
    <property type="molecule type" value="Genomic_DNA"/>
</dbReference>
<dbReference type="RefSeq" id="WP_328216827.1">
    <property type="nucleotide sequence ID" value="NZ_JARTLI010000002.1"/>
</dbReference>
<reference evidence="1 2" key="1">
    <citation type="submission" date="2023-03" db="EMBL/GenBank/DDBJ databases">
        <title>Bacillus Genome Sequencing.</title>
        <authorList>
            <person name="Dunlap C."/>
        </authorList>
    </citation>
    <scope>NUCLEOTIDE SEQUENCE [LARGE SCALE GENOMIC DNA]</scope>
    <source>
        <strain evidence="1 2">NRS-38</strain>
    </source>
</reference>
<proteinExistence type="predicted"/>
<comment type="caution">
    <text evidence="1">The sequence shown here is derived from an EMBL/GenBank/DDBJ whole genome shotgun (WGS) entry which is preliminary data.</text>
</comment>
<gene>
    <name evidence="1" type="ORF">P9850_01995</name>
</gene>